<dbReference type="KEGG" id="cmr:Cycma_3150"/>
<proteinExistence type="predicted"/>
<dbReference type="AlphaFoldDB" id="G0J6Y7"/>
<sequence>MQLIQAELGVDLIIYAKGFSLSLVIIPNKLFMYGV</sequence>
<organism evidence="2 3">
    <name type="scientific">Cyclobacterium marinum (strain ATCC 25205 / DSM 745 / LMG 13164 / NCIMB 1802)</name>
    <name type="common">Flectobacillus marinus</name>
    <dbReference type="NCBI Taxonomy" id="880070"/>
    <lineage>
        <taxon>Bacteria</taxon>
        <taxon>Pseudomonadati</taxon>
        <taxon>Bacteroidota</taxon>
        <taxon>Cytophagia</taxon>
        <taxon>Cytophagales</taxon>
        <taxon>Cyclobacteriaceae</taxon>
        <taxon>Cyclobacterium</taxon>
    </lineage>
</organism>
<keyword evidence="1" id="KW-0812">Transmembrane</keyword>
<dbReference type="STRING" id="880070.Cycma_3150"/>
<dbReference type="EMBL" id="CP002955">
    <property type="protein sequence ID" value="AEL26878.1"/>
    <property type="molecule type" value="Genomic_DNA"/>
</dbReference>
<reference evidence="3" key="1">
    <citation type="submission" date="2011-07" db="EMBL/GenBank/DDBJ databases">
        <title>The complete genome of Cyclobacterium marinum DSM 745.</title>
        <authorList>
            <person name="Lucas S."/>
            <person name="Han J."/>
            <person name="Lapidus A."/>
            <person name="Bruce D."/>
            <person name="Goodwin L."/>
            <person name="Pitluck S."/>
            <person name="Peters L."/>
            <person name="Kyrpides N."/>
            <person name="Mavromatis K."/>
            <person name="Ivanova N."/>
            <person name="Ovchinnikova G."/>
            <person name="Chertkov O."/>
            <person name="Detter J.C."/>
            <person name="Tapia R."/>
            <person name="Han C."/>
            <person name="Land M."/>
            <person name="Hauser L."/>
            <person name="Markowitz V."/>
            <person name="Cheng J.-F."/>
            <person name="Hugenholtz P."/>
            <person name="Woyke T."/>
            <person name="Wu D."/>
            <person name="Tindall B."/>
            <person name="Schuetze A."/>
            <person name="Brambilla E."/>
            <person name="Klenk H.-P."/>
            <person name="Eisen J.A."/>
        </authorList>
    </citation>
    <scope>NUCLEOTIDE SEQUENCE [LARGE SCALE GENOMIC DNA]</scope>
    <source>
        <strain evidence="3">ATCC 25205 / DSM 745 / LMG 13164 / NCIMB 1802</strain>
    </source>
</reference>
<protein>
    <submittedName>
        <fullName evidence="2">Uncharacterized protein</fullName>
    </submittedName>
</protein>
<keyword evidence="1" id="KW-1133">Transmembrane helix</keyword>
<name>G0J6Y7_CYCMS</name>
<feature type="transmembrane region" description="Helical" evidence="1">
    <location>
        <begin position="12"/>
        <end position="31"/>
    </location>
</feature>
<dbReference type="Proteomes" id="UP000001635">
    <property type="component" value="Chromosome"/>
</dbReference>
<evidence type="ECO:0000313" key="3">
    <source>
        <dbReference type="Proteomes" id="UP000001635"/>
    </source>
</evidence>
<evidence type="ECO:0000313" key="2">
    <source>
        <dbReference type="EMBL" id="AEL26878.1"/>
    </source>
</evidence>
<dbReference type="HOGENOM" id="CLU_3364541_0_0_10"/>
<keyword evidence="3" id="KW-1185">Reference proteome</keyword>
<evidence type="ECO:0000256" key="1">
    <source>
        <dbReference type="SAM" id="Phobius"/>
    </source>
</evidence>
<keyword evidence="1" id="KW-0472">Membrane</keyword>
<gene>
    <name evidence="2" type="ordered locus">Cycma_3150</name>
</gene>
<accession>G0J6Y7</accession>